<name>A0A0B6ZAT5_9EUPU</name>
<feature type="chain" id="PRO_5002123696" evidence="1">
    <location>
        <begin position="27"/>
        <end position="243"/>
    </location>
</feature>
<proteinExistence type="predicted"/>
<sequence length="243" mass="27902">NQKSVTMRLYIPAALYMVWLCPCLLAGSTEEKPLRECGGQHVCTTLMRYKDGTIVNEGQYCQCREGAAFCSQEWDGKDESRLTWQHYERAHWTVQYRFCTPVFHEKKICLPGEMAAIVETDVNTWEPYVSSPRCVCGSDVSFKIIGWKKEGGVWKYFYQCEKEECPAPAQTLNDVSVCAKMYIDTRKATDKVIEVKFLCNCPEGYLCPAKFDEKTDNKNVIHDETGSYVPKECQTILQKRATF</sequence>
<protein>
    <submittedName>
        <fullName evidence="2">Uncharacterized protein</fullName>
    </submittedName>
</protein>
<dbReference type="EMBL" id="HACG01018642">
    <property type="protein sequence ID" value="CEK65507.1"/>
    <property type="molecule type" value="Transcribed_RNA"/>
</dbReference>
<dbReference type="Gene3D" id="2.20.20.160">
    <property type="match status" value="2"/>
</dbReference>
<accession>A0A0B6ZAT5</accession>
<gene>
    <name evidence="2" type="primary">ORF55263</name>
</gene>
<organism evidence="2">
    <name type="scientific">Arion vulgaris</name>
    <dbReference type="NCBI Taxonomy" id="1028688"/>
    <lineage>
        <taxon>Eukaryota</taxon>
        <taxon>Metazoa</taxon>
        <taxon>Spiralia</taxon>
        <taxon>Lophotrochozoa</taxon>
        <taxon>Mollusca</taxon>
        <taxon>Gastropoda</taxon>
        <taxon>Heterobranchia</taxon>
        <taxon>Euthyneura</taxon>
        <taxon>Panpulmonata</taxon>
        <taxon>Eupulmonata</taxon>
        <taxon>Stylommatophora</taxon>
        <taxon>Helicina</taxon>
        <taxon>Arionoidea</taxon>
        <taxon>Arionidae</taxon>
        <taxon>Arion</taxon>
    </lineage>
</organism>
<feature type="signal peptide" evidence="1">
    <location>
        <begin position="1"/>
        <end position="26"/>
    </location>
</feature>
<dbReference type="AlphaFoldDB" id="A0A0B6ZAT5"/>
<feature type="non-terminal residue" evidence="2">
    <location>
        <position position="1"/>
    </location>
</feature>
<reference evidence="2" key="1">
    <citation type="submission" date="2014-12" db="EMBL/GenBank/DDBJ databases">
        <title>Insight into the proteome of Arion vulgaris.</title>
        <authorList>
            <person name="Aradska J."/>
            <person name="Bulat T."/>
            <person name="Smidak R."/>
            <person name="Sarate P."/>
            <person name="Gangsoo J."/>
            <person name="Sialana F."/>
            <person name="Bilban M."/>
            <person name="Lubec G."/>
        </authorList>
    </citation>
    <scope>NUCLEOTIDE SEQUENCE</scope>
    <source>
        <tissue evidence="2">Skin</tissue>
    </source>
</reference>
<keyword evidence="1" id="KW-0732">Signal</keyword>
<evidence type="ECO:0000256" key="1">
    <source>
        <dbReference type="SAM" id="SignalP"/>
    </source>
</evidence>
<evidence type="ECO:0000313" key="2">
    <source>
        <dbReference type="EMBL" id="CEK65507.1"/>
    </source>
</evidence>